<sequence>MNFSHIRAFHAVAREGGVARAALVVGVSQSTLSQQIHALEARHALRLFEKRGRRLALTNAGQNLLQVTERLMEVVDEVQVTLRGPGALVDGHLSIMSDSTALAVELMRRFGERHPAVSLMLAIASVDDIGQAVRDGSADIGIAMNPPIGDVITAEPLMRERFHLVLARDHPLARRRAVAFPDLQGETIIMREPGSRTRAFVQQMLEIEGVRAGREITIRERSAIREAVARRMGVAFFVISEVPPDRRLTTRPLIPSRARLELDEYLLIRKDRRHKPVVAAFRDVVSGFIAEKLPAEALVGG</sequence>
<name>A0A3S4GQT8_9RHOB</name>
<evidence type="ECO:0000256" key="2">
    <source>
        <dbReference type="ARBA" id="ARBA00023015"/>
    </source>
</evidence>
<gene>
    <name evidence="6" type="primary">cmpR_2</name>
    <name evidence="6" type="ORF">PARHAE_01850</name>
</gene>
<accession>A0A3S4GQT8</accession>
<organism evidence="6 7">
    <name type="scientific">Paracoccus haematequi</name>
    <dbReference type="NCBI Taxonomy" id="2491866"/>
    <lineage>
        <taxon>Bacteria</taxon>
        <taxon>Pseudomonadati</taxon>
        <taxon>Pseudomonadota</taxon>
        <taxon>Alphaproteobacteria</taxon>
        <taxon>Rhodobacterales</taxon>
        <taxon>Paracoccaceae</taxon>
        <taxon>Paracoccus</taxon>
    </lineage>
</organism>
<keyword evidence="3" id="KW-0238">DNA-binding</keyword>
<evidence type="ECO:0000256" key="3">
    <source>
        <dbReference type="ARBA" id="ARBA00023125"/>
    </source>
</evidence>
<dbReference type="PANTHER" id="PTHR30346:SF28">
    <property type="entry name" value="HTH-TYPE TRANSCRIPTIONAL REGULATOR CYNR"/>
    <property type="match status" value="1"/>
</dbReference>
<reference evidence="6 7" key="1">
    <citation type="submission" date="2018-12" db="EMBL/GenBank/DDBJ databases">
        <authorList>
            <person name="Criscuolo A."/>
        </authorList>
    </citation>
    <scope>NUCLEOTIDE SEQUENCE [LARGE SCALE GENOMIC DNA]</scope>
    <source>
        <strain evidence="6">ACIP1116241</strain>
    </source>
</reference>
<dbReference type="CDD" id="cd05466">
    <property type="entry name" value="PBP2_LTTR_substrate"/>
    <property type="match status" value="1"/>
</dbReference>
<dbReference type="AlphaFoldDB" id="A0A3S4GQT8"/>
<dbReference type="InterPro" id="IPR005119">
    <property type="entry name" value="LysR_subst-bd"/>
</dbReference>
<evidence type="ECO:0000256" key="1">
    <source>
        <dbReference type="ARBA" id="ARBA00009437"/>
    </source>
</evidence>
<dbReference type="Gene3D" id="1.10.10.10">
    <property type="entry name" value="Winged helix-like DNA-binding domain superfamily/Winged helix DNA-binding domain"/>
    <property type="match status" value="1"/>
</dbReference>
<evidence type="ECO:0000256" key="4">
    <source>
        <dbReference type="ARBA" id="ARBA00023163"/>
    </source>
</evidence>
<dbReference type="Pfam" id="PF03466">
    <property type="entry name" value="LysR_substrate"/>
    <property type="match status" value="1"/>
</dbReference>
<dbReference type="InterPro" id="IPR036390">
    <property type="entry name" value="WH_DNA-bd_sf"/>
</dbReference>
<keyword evidence="7" id="KW-1185">Reference proteome</keyword>
<dbReference type="PROSITE" id="PS50931">
    <property type="entry name" value="HTH_LYSR"/>
    <property type="match status" value="1"/>
</dbReference>
<dbReference type="Pfam" id="PF00126">
    <property type="entry name" value="HTH_1"/>
    <property type="match status" value="1"/>
</dbReference>
<dbReference type="PANTHER" id="PTHR30346">
    <property type="entry name" value="TRANSCRIPTIONAL DUAL REGULATOR HCAR-RELATED"/>
    <property type="match status" value="1"/>
</dbReference>
<dbReference type="GO" id="GO:0003677">
    <property type="term" value="F:DNA binding"/>
    <property type="evidence" value="ECO:0007669"/>
    <property type="project" value="UniProtKB-KW"/>
</dbReference>
<dbReference type="Proteomes" id="UP000270743">
    <property type="component" value="Unassembled WGS sequence"/>
</dbReference>
<dbReference type="GO" id="GO:0003700">
    <property type="term" value="F:DNA-binding transcription factor activity"/>
    <property type="evidence" value="ECO:0007669"/>
    <property type="project" value="InterPro"/>
</dbReference>
<dbReference type="OrthoDB" id="9815174at2"/>
<dbReference type="InterPro" id="IPR000847">
    <property type="entry name" value="LysR_HTH_N"/>
</dbReference>
<dbReference type="SUPFAM" id="SSF53850">
    <property type="entry name" value="Periplasmic binding protein-like II"/>
    <property type="match status" value="1"/>
</dbReference>
<dbReference type="EMBL" id="UZWE01000029">
    <property type="protein sequence ID" value="VDS08666.1"/>
    <property type="molecule type" value="Genomic_DNA"/>
</dbReference>
<proteinExistence type="inferred from homology"/>
<evidence type="ECO:0000313" key="7">
    <source>
        <dbReference type="Proteomes" id="UP000270743"/>
    </source>
</evidence>
<keyword evidence="4" id="KW-0804">Transcription</keyword>
<feature type="domain" description="HTH lysR-type" evidence="5">
    <location>
        <begin position="1"/>
        <end position="58"/>
    </location>
</feature>
<dbReference type="RefSeq" id="WP_126154332.1">
    <property type="nucleotide sequence ID" value="NZ_UZWE01000029.1"/>
</dbReference>
<dbReference type="SUPFAM" id="SSF46785">
    <property type="entry name" value="Winged helix' DNA-binding domain"/>
    <property type="match status" value="1"/>
</dbReference>
<protein>
    <submittedName>
        <fullName evidence="6">HTH-type transcriptional activator CmpR</fullName>
    </submittedName>
</protein>
<dbReference type="InterPro" id="IPR036388">
    <property type="entry name" value="WH-like_DNA-bd_sf"/>
</dbReference>
<dbReference type="Gene3D" id="3.40.190.290">
    <property type="match status" value="1"/>
</dbReference>
<evidence type="ECO:0000259" key="5">
    <source>
        <dbReference type="PROSITE" id="PS50931"/>
    </source>
</evidence>
<keyword evidence="2" id="KW-0805">Transcription regulation</keyword>
<evidence type="ECO:0000313" key="6">
    <source>
        <dbReference type="EMBL" id="VDS08666.1"/>
    </source>
</evidence>
<dbReference type="GO" id="GO:0032993">
    <property type="term" value="C:protein-DNA complex"/>
    <property type="evidence" value="ECO:0007669"/>
    <property type="project" value="TreeGrafter"/>
</dbReference>
<comment type="similarity">
    <text evidence="1">Belongs to the LysR transcriptional regulatory family.</text>
</comment>